<dbReference type="Proteomes" id="UP000266841">
    <property type="component" value="Unassembled WGS sequence"/>
</dbReference>
<sequence length="414" mass="45487">MAVHALFIRHTIGFERKLVGETDALSESGLSEVTPKAGNGMGKRKGSYSSFVFDPMVHFSERDMQFSGHPDCDNISATSSSLVEVKPNIPDDEVGLSLEEDDDGKNCMGTNDSPTDGGETDQTNYTLEGKAILPADQKSEDAGDADRFKPKKKRPTWYDVFVCHSPEYRTSSCLWKSLIWIKIAVILTAYLLCIYFIVVSIGATHQASLVQQNLPAVQVALYDNMNEGPVCAFDNKGRNSNITTFVDKDSAHEAGFLILHCGACAACSTWDNLIVEYVTRDTMAKHASKCARDSLLSSQGNDAITECLMQPHIGFDEQCAVCWMEDIVCTKKHCTFIFLQSQMINQVSNFAVGPEDITSATCEEAHCEVGQFVPCSGATRRRMNITSSIARPGEQQCGIVDVDDRWGEILLGEI</sequence>
<keyword evidence="2" id="KW-0472">Membrane</keyword>
<accession>K0TJU9</accession>
<organism evidence="3 4">
    <name type="scientific">Thalassiosira oceanica</name>
    <name type="common">Marine diatom</name>
    <dbReference type="NCBI Taxonomy" id="159749"/>
    <lineage>
        <taxon>Eukaryota</taxon>
        <taxon>Sar</taxon>
        <taxon>Stramenopiles</taxon>
        <taxon>Ochrophyta</taxon>
        <taxon>Bacillariophyta</taxon>
        <taxon>Coscinodiscophyceae</taxon>
        <taxon>Thalassiosirophycidae</taxon>
        <taxon>Thalassiosirales</taxon>
        <taxon>Thalassiosiraceae</taxon>
        <taxon>Thalassiosira</taxon>
    </lineage>
</organism>
<evidence type="ECO:0000313" key="3">
    <source>
        <dbReference type="EMBL" id="EJK77484.1"/>
    </source>
</evidence>
<dbReference type="AlphaFoldDB" id="K0TJU9"/>
<feature type="transmembrane region" description="Helical" evidence="2">
    <location>
        <begin position="179"/>
        <end position="203"/>
    </location>
</feature>
<dbReference type="eggNOG" id="ENOG502S5DE">
    <property type="taxonomic scope" value="Eukaryota"/>
</dbReference>
<dbReference type="PANTHER" id="PTHR40535">
    <property type="entry name" value="CHROMOSOME UNDETERMINED SCAFFOLD_9, WHOLE GENOME SHOTGUN SEQUENCE"/>
    <property type="match status" value="1"/>
</dbReference>
<keyword evidence="4" id="KW-1185">Reference proteome</keyword>
<evidence type="ECO:0000256" key="2">
    <source>
        <dbReference type="SAM" id="Phobius"/>
    </source>
</evidence>
<protein>
    <submittedName>
        <fullName evidence="3">Uncharacterized protein</fullName>
    </submittedName>
</protein>
<gene>
    <name evidence="3" type="ORF">THAOC_00683</name>
</gene>
<reference evidence="3 4" key="1">
    <citation type="journal article" date="2012" name="Genome Biol.">
        <title>Genome and low-iron response of an oceanic diatom adapted to chronic iron limitation.</title>
        <authorList>
            <person name="Lommer M."/>
            <person name="Specht M."/>
            <person name="Roy A.S."/>
            <person name="Kraemer L."/>
            <person name="Andreson R."/>
            <person name="Gutowska M.A."/>
            <person name="Wolf J."/>
            <person name="Bergner S.V."/>
            <person name="Schilhabel M.B."/>
            <person name="Klostermeier U.C."/>
            <person name="Beiko R.G."/>
            <person name="Rosenstiel P."/>
            <person name="Hippler M."/>
            <person name="Laroche J."/>
        </authorList>
    </citation>
    <scope>NUCLEOTIDE SEQUENCE [LARGE SCALE GENOMIC DNA]</scope>
    <source>
        <strain evidence="3 4">CCMP1005</strain>
    </source>
</reference>
<evidence type="ECO:0000313" key="4">
    <source>
        <dbReference type="Proteomes" id="UP000266841"/>
    </source>
</evidence>
<dbReference type="EMBL" id="AGNL01000812">
    <property type="protein sequence ID" value="EJK77484.1"/>
    <property type="molecule type" value="Genomic_DNA"/>
</dbReference>
<keyword evidence="2" id="KW-0812">Transmembrane</keyword>
<proteinExistence type="predicted"/>
<keyword evidence="2" id="KW-1133">Transmembrane helix</keyword>
<feature type="compositionally biased region" description="Polar residues" evidence="1">
    <location>
        <begin position="108"/>
        <end position="121"/>
    </location>
</feature>
<dbReference type="OrthoDB" id="46983at2759"/>
<evidence type="ECO:0000256" key="1">
    <source>
        <dbReference type="SAM" id="MobiDB-lite"/>
    </source>
</evidence>
<feature type="region of interest" description="Disordered" evidence="1">
    <location>
        <begin position="96"/>
        <end position="121"/>
    </location>
</feature>
<dbReference type="PANTHER" id="PTHR40535:SF1">
    <property type="entry name" value="CHROMOSOME UNDETERMINED SCAFFOLD_9, WHOLE GENOME SHOTGUN SEQUENCE"/>
    <property type="match status" value="1"/>
</dbReference>
<comment type="caution">
    <text evidence="3">The sequence shown here is derived from an EMBL/GenBank/DDBJ whole genome shotgun (WGS) entry which is preliminary data.</text>
</comment>
<name>K0TJU9_THAOC</name>